<name>A0A7D5P3Q5_9EURY</name>
<accession>A0A7D5P3Q5</accession>
<evidence type="ECO:0000313" key="1">
    <source>
        <dbReference type="EMBL" id="QLH77444.1"/>
    </source>
</evidence>
<evidence type="ECO:0000313" key="2">
    <source>
        <dbReference type="Proteomes" id="UP000509667"/>
    </source>
</evidence>
<dbReference type="AlphaFoldDB" id="A0A7D5P3Q5"/>
<dbReference type="KEGG" id="hrr:HZS55_09115"/>
<dbReference type="EMBL" id="CP058910">
    <property type="protein sequence ID" value="QLH77444.1"/>
    <property type="molecule type" value="Genomic_DNA"/>
</dbReference>
<protein>
    <submittedName>
        <fullName evidence="1">Uncharacterized protein</fullName>
    </submittedName>
</protein>
<proteinExistence type="predicted"/>
<dbReference type="RefSeq" id="WP_179911371.1">
    <property type="nucleotide sequence ID" value="NZ_CP058910.1"/>
</dbReference>
<sequence>MSNNYDATRDFLTSRETIETEFERDGRELPLKFEDISISEMERIEQLDEEMTDAELLGWVFENYLLKPDLGGDDIRDEASIRRGWAIFSVMMSEWQGASEMEAALESVAGNVDLDLE</sequence>
<gene>
    <name evidence="1" type="ORF">HZS55_09115</name>
</gene>
<keyword evidence="2" id="KW-1185">Reference proteome</keyword>
<dbReference type="Proteomes" id="UP000509667">
    <property type="component" value="Chromosome"/>
</dbReference>
<reference evidence="1 2" key="1">
    <citation type="submission" date="2020-07" db="EMBL/GenBank/DDBJ databases">
        <title>Halosimplex pelagicum sp. nov. and Halosimplex rubrum sp. nov., isolated from salted brown alga Laminaria, and emended description of the genus Halosimplex.</title>
        <authorList>
            <person name="Cui H."/>
        </authorList>
    </citation>
    <scope>NUCLEOTIDE SEQUENCE [LARGE SCALE GENOMIC DNA]</scope>
    <source>
        <strain evidence="1 2">R27</strain>
    </source>
</reference>
<dbReference type="GeneID" id="56078020"/>
<organism evidence="1 2">
    <name type="scientific">Halosimplex rubrum</name>
    <dbReference type="NCBI Taxonomy" id="869889"/>
    <lineage>
        <taxon>Archaea</taxon>
        <taxon>Methanobacteriati</taxon>
        <taxon>Methanobacteriota</taxon>
        <taxon>Stenosarchaea group</taxon>
        <taxon>Halobacteria</taxon>
        <taxon>Halobacteriales</taxon>
        <taxon>Haloarculaceae</taxon>
        <taxon>Halosimplex</taxon>
    </lineage>
</organism>